<proteinExistence type="predicted"/>
<name>A0A9P0PWF7_ACAOB</name>
<reference evidence="1" key="1">
    <citation type="submission" date="2022-03" db="EMBL/GenBank/DDBJ databases">
        <authorList>
            <person name="Sayadi A."/>
        </authorList>
    </citation>
    <scope>NUCLEOTIDE SEQUENCE</scope>
</reference>
<protein>
    <submittedName>
        <fullName evidence="1">Uncharacterized protein</fullName>
    </submittedName>
</protein>
<gene>
    <name evidence="1" type="ORF">ACAOBT_LOCUS26286</name>
</gene>
<dbReference type="PANTHER" id="PTHR45913">
    <property type="entry name" value="EPM2A-INTERACTING PROTEIN 1"/>
    <property type="match status" value="1"/>
</dbReference>
<evidence type="ECO:0000313" key="2">
    <source>
        <dbReference type="Proteomes" id="UP001152888"/>
    </source>
</evidence>
<comment type="caution">
    <text evidence="1">The sequence shown here is derived from an EMBL/GenBank/DDBJ whole genome shotgun (WGS) entry which is preliminary data.</text>
</comment>
<dbReference type="AlphaFoldDB" id="A0A9P0PWF7"/>
<dbReference type="OrthoDB" id="6424487at2759"/>
<dbReference type="Proteomes" id="UP001152888">
    <property type="component" value="Unassembled WGS sequence"/>
</dbReference>
<dbReference type="EMBL" id="CAKOFQ010007455">
    <property type="protein sequence ID" value="CAH2001579.1"/>
    <property type="molecule type" value="Genomic_DNA"/>
</dbReference>
<organism evidence="1 2">
    <name type="scientific">Acanthoscelides obtectus</name>
    <name type="common">Bean weevil</name>
    <name type="synonym">Bruchus obtectus</name>
    <dbReference type="NCBI Taxonomy" id="200917"/>
    <lineage>
        <taxon>Eukaryota</taxon>
        <taxon>Metazoa</taxon>
        <taxon>Ecdysozoa</taxon>
        <taxon>Arthropoda</taxon>
        <taxon>Hexapoda</taxon>
        <taxon>Insecta</taxon>
        <taxon>Pterygota</taxon>
        <taxon>Neoptera</taxon>
        <taxon>Endopterygota</taxon>
        <taxon>Coleoptera</taxon>
        <taxon>Polyphaga</taxon>
        <taxon>Cucujiformia</taxon>
        <taxon>Chrysomeloidea</taxon>
        <taxon>Chrysomelidae</taxon>
        <taxon>Bruchinae</taxon>
        <taxon>Bruchini</taxon>
        <taxon>Acanthoscelides</taxon>
    </lineage>
</organism>
<keyword evidence="2" id="KW-1185">Reference proteome</keyword>
<sequence length="429" mass="48229">MERALAEKKYLPPAFESEEGAISSAAVKSSPLSVISTVSSSVMDFCDAFWVHGSRGLEAIITEYKKKLKQQTSFFKKSDSDNKCSIAPSYKIALEIAKAKKPFSDGVLIKKCAIEMAKQFNELKVAEKFETVSVSHQAIARRVNHINEHVSKKLRDVVEKCKYFSLCLDESTDLSDICQLVIFIQTIQDDFSVAEEMLDLILLHGTAKGTDIFEAVNKLVSDYGGFDKCSCIVTDGDRAMTGTEIGFAGLLKQNSINCPMIHCIVHQESLCGKSLRQINVMKVAVKITNIIRGGNRALTHRNCKEHFEETKDFEKVSYLPHIKYIDTIAEEFKNRFSDLKIESDISVFTQALTISVGNVSRADLQLELCDLQSDPFYQGRTETGLDFFKLLPGERYQLAKLRSYNGINDGKHVSLQKQLFQHEIYQVKV</sequence>
<evidence type="ECO:0000313" key="1">
    <source>
        <dbReference type="EMBL" id="CAH2001579.1"/>
    </source>
</evidence>
<accession>A0A9P0PWF7</accession>
<dbReference type="PANTHER" id="PTHR45913:SF20">
    <property type="entry name" value="GENERAL TRANSCRIPTION FACTOR II-I REPEAT DOMAIN-CONTAINING PROTEIN 2"/>
    <property type="match status" value="1"/>
</dbReference>